<dbReference type="PROSITE" id="PS50081">
    <property type="entry name" value="ZF_DAG_PE_2"/>
    <property type="match status" value="1"/>
</dbReference>
<keyword evidence="8" id="KW-1185">Reference proteome</keyword>
<feature type="region of interest" description="Disordered" evidence="5">
    <location>
        <begin position="1"/>
        <end position="43"/>
    </location>
</feature>
<feature type="non-terminal residue" evidence="7">
    <location>
        <position position="1009"/>
    </location>
</feature>
<dbReference type="PANTHER" id="PTHR47841">
    <property type="entry name" value="DIACYLGLYCEROL KINASE THETA-LIKE-RELATED"/>
    <property type="match status" value="1"/>
</dbReference>
<dbReference type="Gene3D" id="3.30.60.20">
    <property type="match status" value="2"/>
</dbReference>
<dbReference type="AlphaFoldDB" id="A0AAQ3T3W6"/>
<feature type="compositionally biased region" description="Polar residues" evidence="5">
    <location>
        <begin position="697"/>
        <end position="714"/>
    </location>
</feature>
<evidence type="ECO:0000256" key="2">
    <source>
        <dbReference type="ARBA" id="ARBA00022737"/>
    </source>
</evidence>
<dbReference type="InterPro" id="IPR002219">
    <property type="entry name" value="PKC_DAG/PE"/>
</dbReference>
<keyword evidence="1" id="KW-0479">Metal-binding</keyword>
<dbReference type="SMART" id="SM00249">
    <property type="entry name" value="PHD"/>
    <property type="match status" value="2"/>
</dbReference>
<feature type="domain" description="Phorbol-ester/DAG-type" evidence="6">
    <location>
        <begin position="504"/>
        <end position="554"/>
    </location>
</feature>
<feature type="region of interest" description="Disordered" evidence="5">
    <location>
        <begin position="736"/>
        <end position="824"/>
    </location>
</feature>
<dbReference type="SMART" id="SM00109">
    <property type="entry name" value="C1"/>
    <property type="match status" value="4"/>
</dbReference>
<sequence length="1009" mass="109963">MRTIAVPPTFATSADPSAPASPATNAEPATSTSTRLAQATSRRQSPCSRTLTLTRMPSSSCVGWVCDLCREGCAPGNFVYRCVRCMFDVYPLCPMLPQTIRSHAQPEHDLCMVPAGQGDCCSACNGGLDVWQYRCGFCRLKLHIACASDAAIGGGEQHAMLLRLLPRRRSAVLRVTLSTDTTGRLDRSGHAHNHQRTQYDRSATNVCDLCRSKMAGLTGYRCKQGCDFDIHEACAKHFDETLSFFAHPWHTLKLSRIPSDSKISWFCDLCREACPKGNLVYRCIDCVVDVHPLCTMLPQTIRSPIHDDHDLRMVPGWGKCNACRKDLPVWRYVCSCLPFKLHIGCVSDAPNNSNPGQSNATGGRASGSHAGKSNTAAAHTTTKAQGSSASQTTGSGNSHSNSVRKFLLDPKLRLAINAANGRGRWGRGRGGGSGFDHPAKHAPHENFPDITLPEMTCVTVSNDERALILFTNKLEGFWKTSCYHLEVDAPKKTMASTLRHFADPHLLLQTQYNNSATHVCDICRSKMAGLTGYRCSACDFNIHEACANYFKETVSFAHPWHTLTLSRIPTSNVGWVCDLCKEACPPGNLVYRCIDCIFDVHPLCTMLPQTIRSPLHPQHDLRMVPSSGRCKACREDLPVWHYVCSCLFRVHIACVSGGAPGQSNTDAGHASGGACAGKSSATTTVTAASTAVVATTEAQGSSARQTASSGKSRGSSVAKFLLKTSFHLAISAATGGMASPAHSNLPALSPSSPAADAAPPRRAPPGSLDSHPPGRRHPLPSRRALPSPARPPSTPSRRSLPMSFRGGRGRWGRGRGGGSGFDHPAKHAPHENFPDITLPEMTCVTASNEERALILFTNKLEGFWKTSCYHLELDAPKKKNVDREIERFSDRKRKTQAKREALVSYLKLTPSNFPAELVQGSRRGQDGVKVEKEGDDEDEEEEEEAQEEEESSDDDYTQNVEFDDDDDDWNQEEEARLNVLDLSNPQHLRVELDRAMCGCAGADGKVVMK</sequence>
<dbReference type="SUPFAM" id="SSF57889">
    <property type="entry name" value="Cysteine-rich domain"/>
    <property type="match status" value="3"/>
</dbReference>
<protein>
    <recommendedName>
        <fullName evidence="6">Phorbol-ester/DAG-type domain-containing protein</fullName>
    </recommendedName>
</protein>
<accession>A0AAQ3T3W6</accession>
<feature type="region of interest" description="Disordered" evidence="5">
    <location>
        <begin position="916"/>
        <end position="978"/>
    </location>
</feature>
<feature type="compositionally biased region" description="Polar residues" evidence="5">
    <location>
        <begin position="371"/>
        <end position="383"/>
    </location>
</feature>
<gene>
    <name evidence="7" type="ORF">U9M48_015858</name>
</gene>
<keyword evidence="2" id="KW-0677">Repeat</keyword>
<proteinExistence type="predicted"/>
<dbReference type="InterPro" id="IPR004146">
    <property type="entry name" value="DC1"/>
</dbReference>
<evidence type="ECO:0000259" key="6">
    <source>
        <dbReference type="PROSITE" id="PS50081"/>
    </source>
</evidence>
<name>A0AAQ3T3W6_PASNO</name>
<feature type="compositionally biased region" description="Low complexity" evidence="5">
    <location>
        <begin position="7"/>
        <end position="34"/>
    </location>
</feature>
<feature type="compositionally biased region" description="Acidic residues" evidence="5">
    <location>
        <begin position="933"/>
        <end position="972"/>
    </location>
</feature>
<dbReference type="EMBL" id="CP144747">
    <property type="protein sequence ID" value="WVZ66668.1"/>
    <property type="molecule type" value="Genomic_DNA"/>
</dbReference>
<evidence type="ECO:0000256" key="5">
    <source>
        <dbReference type="SAM" id="MobiDB-lite"/>
    </source>
</evidence>
<evidence type="ECO:0000313" key="8">
    <source>
        <dbReference type="Proteomes" id="UP001341281"/>
    </source>
</evidence>
<dbReference type="PANTHER" id="PTHR47841:SF2">
    <property type="entry name" value="OS07G0609800 PROTEIN"/>
    <property type="match status" value="1"/>
</dbReference>
<reference evidence="7 8" key="1">
    <citation type="submission" date="2024-02" db="EMBL/GenBank/DDBJ databases">
        <title>High-quality chromosome-scale genome assembly of Pensacola bahiagrass (Paspalum notatum Flugge var. saurae).</title>
        <authorList>
            <person name="Vega J.M."/>
            <person name="Podio M."/>
            <person name="Orjuela J."/>
            <person name="Siena L.A."/>
            <person name="Pessino S.C."/>
            <person name="Combes M.C."/>
            <person name="Mariac C."/>
            <person name="Albertini E."/>
            <person name="Pupilli F."/>
            <person name="Ortiz J.P.A."/>
            <person name="Leblanc O."/>
        </authorList>
    </citation>
    <scope>NUCLEOTIDE SEQUENCE [LARGE SCALE GENOMIC DNA]</scope>
    <source>
        <strain evidence="7">R1</strain>
        <tissue evidence="7">Leaf</tissue>
    </source>
</reference>
<evidence type="ECO:0000256" key="4">
    <source>
        <dbReference type="ARBA" id="ARBA00022833"/>
    </source>
</evidence>
<feature type="compositionally biased region" description="Basic and acidic residues" evidence="5">
    <location>
        <begin position="923"/>
        <end position="932"/>
    </location>
</feature>
<feature type="compositionally biased region" description="Low complexity" evidence="5">
    <location>
        <begin position="738"/>
        <end position="760"/>
    </location>
</feature>
<evidence type="ECO:0000256" key="1">
    <source>
        <dbReference type="ARBA" id="ARBA00022723"/>
    </source>
</evidence>
<feature type="region of interest" description="Disordered" evidence="5">
    <location>
        <begin position="695"/>
        <end position="714"/>
    </location>
</feature>
<organism evidence="7 8">
    <name type="scientific">Paspalum notatum var. saurae</name>
    <dbReference type="NCBI Taxonomy" id="547442"/>
    <lineage>
        <taxon>Eukaryota</taxon>
        <taxon>Viridiplantae</taxon>
        <taxon>Streptophyta</taxon>
        <taxon>Embryophyta</taxon>
        <taxon>Tracheophyta</taxon>
        <taxon>Spermatophyta</taxon>
        <taxon>Magnoliopsida</taxon>
        <taxon>Liliopsida</taxon>
        <taxon>Poales</taxon>
        <taxon>Poaceae</taxon>
        <taxon>PACMAD clade</taxon>
        <taxon>Panicoideae</taxon>
        <taxon>Andropogonodae</taxon>
        <taxon>Paspaleae</taxon>
        <taxon>Paspalinae</taxon>
        <taxon>Paspalum</taxon>
    </lineage>
</organism>
<dbReference type="Proteomes" id="UP001341281">
    <property type="component" value="Chromosome 03"/>
</dbReference>
<dbReference type="InterPro" id="IPR046349">
    <property type="entry name" value="C1-like_sf"/>
</dbReference>
<evidence type="ECO:0000313" key="7">
    <source>
        <dbReference type="EMBL" id="WVZ66668.1"/>
    </source>
</evidence>
<feature type="region of interest" description="Disordered" evidence="5">
    <location>
        <begin position="353"/>
        <end position="402"/>
    </location>
</feature>
<evidence type="ECO:0000256" key="3">
    <source>
        <dbReference type="ARBA" id="ARBA00022771"/>
    </source>
</evidence>
<dbReference type="Pfam" id="PF03107">
    <property type="entry name" value="C1_2"/>
    <property type="match status" value="4"/>
</dbReference>
<keyword evidence="3" id="KW-0863">Zinc-finger</keyword>
<dbReference type="InterPro" id="IPR001965">
    <property type="entry name" value="Znf_PHD"/>
</dbReference>
<keyword evidence="4" id="KW-0862">Zinc</keyword>
<dbReference type="GO" id="GO:0008270">
    <property type="term" value="F:zinc ion binding"/>
    <property type="evidence" value="ECO:0007669"/>
    <property type="project" value="UniProtKB-KW"/>
</dbReference>
<feature type="compositionally biased region" description="Low complexity" evidence="5">
    <location>
        <begin position="384"/>
        <end position="396"/>
    </location>
</feature>